<evidence type="ECO:0000313" key="5">
    <source>
        <dbReference type="Proteomes" id="UP000237771"/>
    </source>
</evidence>
<dbReference type="EMBL" id="PVUB01000008">
    <property type="protein sequence ID" value="PRZ21570.1"/>
    <property type="molecule type" value="Genomic_DNA"/>
</dbReference>
<evidence type="ECO:0000313" key="2">
    <source>
        <dbReference type="EMBL" id="PRZ21570.1"/>
    </source>
</evidence>
<dbReference type="Proteomes" id="UP000184384">
    <property type="component" value="Unassembled WGS sequence"/>
</dbReference>
<dbReference type="STRING" id="280093.SAMN05443373_1098"/>
<evidence type="ECO:0000313" key="3">
    <source>
        <dbReference type="EMBL" id="SHH20032.1"/>
    </source>
</evidence>
<dbReference type="AlphaFoldDB" id="A0A1M5R0Z6"/>
<gene>
    <name evidence="2" type="ORF">BC624_1088</name>
    <name evidence="3" type="ORF">SAMN05443373_1098</name>
</gene>
<accession>A0A1M5R0Z6</accession>
<feature type="transmembrane region" description="Helical" evidence="1">
    <location>
        <begin position="47"/>
        <end position="66"/>
    </location>
</feature>
<protein>
    <submittedName>
        <fullName evidence="3">Uncharacterized protein</fullName>
    </submittedName>
</protein>
<dbReference type="Proteomes" id="UP000237771">
    <property type="component" value="Unassembled WGS sequence"/>
</dbReference>
<proteinExistence type="predicted"/>
<name>A0A1M5R0Z6_9FLAO</name>
<keyword evidence="1" id="KW-0472">Membrane</keyword>
<feature type="transmembrane region" description="Helical" evidence="1">
    <location>
        <begin position="6"/>
        <end position="26"/>
    </location>
</feature>
<evidence type="ECO:0000313" key="4">
    <source>
        <dbReference type="Proteomes" id="UP000184384"/>
    </source>
</evidence>
<reference evidence="4" key="1">
    <citation type="submission" date="2016-11" db="EMBL/GenBank/DDBJ databases">
        <authorList>
            <person name="Varghese N."/>
            <person name="Submissions S."/>
        </authorList>
    </citation>
    <scope>NUCLEOTIDE SEQUENCE [LARGE SCALE GENOMIC DNA]</scope>
    <source>
        <strain evidence="4">DSM 19729</strain>
    </source>
</reference>
<sequence>MDRNMGWIIFFVIVLIILIYALYLSLRKKLFLRDYLNQDAYSKASTIKYYFILTGLIFALICLIYTKLMDFFNQ</sequence>
<keyword evidence="1" id="KW-1133">Transmembrane helix</keyword>
<reference evidence="3" key="2">
    <citation type="submission" date="2016-11" db="EMBL/GenBank/DDBJ databases">
        <authorList>
            <person name="Jaros S."/>
            <person name="Januszkiewicz K."/>
            <person name="Wedrychowicz H."/>
        </authorList>
    </citation>
    <scope>NUCLEOTIDE SEQUENCE [LARGE SCALE GENOMIC DNA]</scope>
    <source>
        <strain evidence="3">DSM 19729</strain>
    </source>
</reference>
<dbReference type="EMBL" id="FQWO01000009">
    <property type="protein sequence ID" value="SHH20032.1"/>
    <property type="molecule type" value="Genomic_DNA"/>
</dbReference>
<keyword evidence="5" id="KW-1185">Reference proteome</keyword>
<organism evidence="3 4">
    <name type="scientific">Flavobacterium granuli</name>
    <dbReference type="NCBI Taxonomy" id="280093"/>
    <lineage>
        <taxon>Bacteria</taxon>
        <taxon>Pseudomonadati</taxon>
        <taxon>Bacteroidota</taxon>
        <taxon>Flavobacteriia</taxon>
        <taxon>Flavobacteriales</taxon>
        <taxon>Flavobacteriaceae</taxon>
        <taxon>Flavobacterium</taxon>
    </lineage>
</organism>
<keyword evidence="1" id="KW-0812">Transmembrane</keyword>
<reference evidence="2 5" key="3">
    <citation type="submission" date="2018-03" db="EMBL/GenBank/DDBJ databases">
        <title>Genomic Encyclopedia of Archaeal and Bacterial Type Strains, Phase II (KMG-II): from individual species to whole genera.</title>
        <authorList>
            <person name="Goeker M."/>
        </authorList>
    </citation>
    <scope>NUCLEOTIDE SEQUENCE [LARGE SCALE GENOMIC DNA]</scope>
    <source>
        <strain evidence="2 5">DSM 17797</strain>
    </source>
</reference>
<evidence type="ECO:0000256" key="1">
    <source>
        <dbReference type="SAM" id="Phobius"/>
    </source>
</evidence>